<dbReference type="AlphaFoldDB" id="A0A7C7D6H6"/>
<protein>
    <submittedName>
        <fullName evidence="1">Uncharacterized protein</fullName>
    </submittedName>
</protein>
<name>A0A7C7D6H6_9FIRM</name>
<organism evidence="1 2">
    <name type="scientific">Desulfitobacterium dehalogenans</name>
    <dbReference type="NCBI Taxonomy" id="36854"/>
    <lineage>
        <taxon>Bacteria</taxon>
        <taxon>Bacillati</taxon>
        <taxon>Bacillota</taxon>
        <taxon>Clostridia</taxon>
        <taxon>Eubacteriales</taxon>
        <taxon>Desulfitobacteriaceae</taxon>
        <taxon>Desulfitobacterium</taxon>
    </lineage>
</organism>
<evidence type="ECO:0000313" key="1">
    <source>
        <dbReference type="EMBL" id="HHY27475.1"/>
    </source>
</evidence>
<dbReference type="Proteomes" id="UP000553059">
    <property type="component" value="Unassembled WGS sequence"/>
</dbReference>
<reference evidence="1 2" key="1">
    <citation type="journal article" date="2020" name="Biotechnol. Biofuels">
        <title>New insights from the biogas microbiome by comprehensive genome-resolved metagenomics of nearly 1600 species originating from multiple anaerobic digesters.</title>
        <authorList>
            <person name="Campanaro S."/>
            <person name="Treu L."/>
            <person name="Rodriguez-R L.M."/>
            <person name="Kovalovszki A."/>
            <person name="Ziels R.M."/>
            <person name="Maus I."/>
            <person name="Zhu X."/>
            <person name="Kougias P.G."/>
            <person name="Basile A."/>
            <person name="Luo G."/>
            <person name="Schluter A."/>
            <person name="Konstantinidis K.T."/>
            <person name="Angelidaki I."/>
        </authorList>
    </citation>
    <scope>NUCLEOTIDE SEQUENCE [LARGE SCALE GENOMIC DNA]</scope>
    <source>
        <strain evidence="1">AS05jafATM_4</strain>
    </source>
</reference>
<accession>A0A7C7D6H6</accession>
<dbReference type="EMBL" id="DUTF01000261">
    <property type="protein sequence ID" value="HHY27475.1"/>
    <property type="molecule type" value="Genomic_DNA"/>
</dbReference>
<sequence>MVRVIAIIKERHRTMGCRILDEVTATVQDMGLASTLEYIREHSCRNAHASGVALVADEGTIDMLPVIDSHTKKCIKNDKYIIVGTFKEGDRITSIRVTDYTGTIMDIDVKQLLMLEDKGYCNAKIKNVGDKRSIKPLDLPWPVLRWSPGK</sequence>
<proteinExistence type="predicted"/>
<comment type="caution">
    <text evidence="1">The sequence shown here is derived from an EMBL/GenBank/DDBJ whole genome shotgun (WGS) entry which is preliminary data.</text>
</comment>
<gene>
    <name evidence="1" type="ORF">GX523_12185</name>
</gene>
<evidence type="ECO:0000313" key="2">
    <source>
        <dbReference type="Proteomes" id="UP000553059"/>
    </source>
</evidence>